<dbReference type="InterPro" id="IPR011009">
    <property type="entry name" value="Kinase-like_dom_sf"/>
</dbReference>
<dbReference type="InterPro" id="IPR051678">
    <property type="entry name" value="AGP_Transferase"/>
</dbReference>
<organism evidence="2 3">
    <name type="scientific">Staphylotrichum longicolle</name>
    <dbReference type="NCBI Taxonomy" id="669026"/>
    <lineage>
        <taxon>Eukaryota</taxon>
        <taxon>Fungi</taxon>
        <taxon>Dikarya</taxon>
        <taxon>Ascomycota</taxon>
        <taxon>Pezizomycotina</taxon>
        <taxon>Sordariomycetes</taxon>
        <taxon>Sordariomycetidae</taxon>
        <taxon>Sordariales</taxon>
        <taxon>Chaetomiaceae</taxon>
        <taxon>Staphylotrichum</taxon>
    </lineage>
</organism>
<evidence type="ECO:0000313" key="2">
    <source>
        <dbReference type="EMBL" id="KAG7283939.1"/>
    </source>
</evidence>
<accession>A0AAD4HSY1</accession>
<protein>
    <recommendedName>
        <fullName evidence="1">Aminoglycoside phosphotransferase domain-containing protein</fullName>
    </recommendedName>
</protein>
<dbReference type="Pfam" id="PF01636">
    <property type="entry name" value="APH"/>
    <property type="match status" value="1"/>
</dbReference>
<dbReference type="AlphaFoldDB" id="A0AAD4HSY1"/>
<dbReference type="Proteomes" id="UP001197093">
    <property type="component" value="Unassembled WGS sequence"/>
</dbReference>
<sequence>MSARQEADALAWDQSDDLWDEGVKKARLSSTCRKIEAFAAKVLGRPATYFTPLVMGAFNVLYPIRTESPDNSSEMNVLVRLPSVGRRVFPEEKTLAEAATALCISQRTSLPVPGVINYGIDPDIGPFMIMQDLGSRRTLHAALRHSLDEQSMLRSDISESGLKCLYGKMAPLVLQLAQPTFPLIGALLETSPGSFHVLARPISFNMSDMVLHSNVPKSIFPPQGTTFQTADEWYTTLAEMHIATLLFQHNDMVESEDDCKTKYVARQLFRRLAKQRRLSSFGFADDNWSIQPNSSPGTLPAPKSSGPFRLWSDDFRPANVLVDEKDNVLAAIDWEFAYVGPTQFALDPPWWLLIEKPEDWFEGIEDWASLYETRLPTWLSALEEAEQDLAPGAFLLSVYMRESWATGRFWLNYAARKSYAFDTIYWKYLDERFFGKREGSDEIPDQELWKTRVHLLSQDERAAMDSLVQTKMEEAKEQVLVDWEAKEAQERLSSYLFD</sequence>
<reference evidence="2" key="1">
    <citation type="submission" date="2023-02" db="EMBL/GenBank/DDBJ databases">
        <authorList>
            <person name="Palmer J.M."/>
        </authorList>
    </citation>
    <scope>NUCLEOTIDE SEQUENCE</scope>
    <source>
        <strain evidence="2">FW57</strain>
    </source>
</reference>
<dbReference type="PANTHER" id="PTHR21310">
    <property type="entry name" value="AMINOGLYCOSIDE PHOSPHOTRANSFERASE-RELATED-RELATED"/>
    <property type="match status" value="1"/>
</dbReference>
<proteinExistence type="predicted"/>
<dbReference type="PANTHER" id="PTHR21310:SF37">
    <property type="entry name" value="AMINOGLYCOSIDE PHOSPHOTRANSFERASE DOMAIN-CONTAINING PROTEIN"/>
    <property type="match status" value="1"/>
</dbReference>
<dbReference type="SUPFAM" id="SSF56112">
    <property type="entry name" value="Protein kinase-like (PK-like)"/>
    <property type="match status" value="1"/>
</dbReference>
<comment type="caution">
    <text evidence="2">The sequence shown here is derived from an EMBL/GenBank/DDBJ whole genome shotgun (WGS) entry which is preliminary data.</text>
</comment>
<evidence type="ECO:0000259" key="1">
    <source>
        <dbReference type="Pfam" id="PF01636"/>
    </source>
</evidence>
<name>A0AAD4HSY1_9PEZI</name>
<dbReference type="EMBL" id="JAHCVI010000006">
    <property type="protein sequence ID" value="KAG7283939.1"/>
    <property type="molecule type" value="Genomic_DNA"/>
</dbReference>
<evidence type="ECO:0000313" key="3">
    <source>
        <dbReference type="Proteomes" id="UP001197093"/>
    </source>
</evidence>
<dbReference type="InterPro" id="IPR002575">
    <property type="entry name" value="Aminoglycoside_PTrfase"/>
</dbReference>
<keyword evidence="3" id="KW-1185">Reference proteome</keyword>
<feature type="domain" description="Aminoglycoside phosphotransferase" evidence="1">
    <location>
        <begin position="263"/>
        <end position="344"/>
    </location>
</feature>
<gene>
    <name evidence="2" type="ORF">NEMBOFW57_010297</name>
</gene>